<dbReference type="Proteomes" id="UP000013551">
    <property type="component" value="Segment"/>
</dbReference>
<sequence length="61" mass="7278">MTRNRRDMDYETWIGWVDAYIGRWMTRTHEDFAFDWHAAYDRGMVPVSAASEGMRYERAAA</sequence>
<reference evidence="1 2" key="1">
    <citation type="submission" date="2013-02" db="EMBL/GenBank/DDBJ databases">
        <authorList>
            <person name="Balish M.F."/>
            <person name="Klepek H.N."/>
            <person name="Ahler R.M."/>
            <person name="Blakely T.M."/>
            <person name="Deihs M.E."/>
            <person name="Goebel E.J."/>
            <person name="Hausmann S.M."/>
            <person name="Henry C.A."/>
            <person name="Hoogendoorn J."/>
            <person name="Jeffers A.C."/>
            <person name="Light M.E."/>
            <person name="McCurdy K.A."/>
            <person name="Mize D.S."/>
            <person name="Moore C.R."/>
            <person name="Nestor P.M."/>
            <person name="Relko L.M."/>
            <person name="Brzoska R.M."/>
            <person name="Ream D.C."/>
            <person name="Actis L.A."/>
            <person name="Friedberg I."/>
            <person name="Janssen G.R."/>
            <person name="Bradley K.W."/>
            <person name="Khaja R."/>
            <person name="Lewis M.F."/>
            <person name="Barker L.P."/>
            <person name="Asai D.J."/>
            <person name="Bowman C.A."/>
            <person name="Russell D.A."/>
            <person name="Pope W.H."/>
            <person name="Jacobs-Sera D."/>
            <person name="Hendrix R.W."/>
            <person name="Hatfull G.F."/>
        </authorList>
    </citation>
    <scope>NUCLEOTIDE SEQUENCE [LARGE SCALE GENOMIC DNA]</scope>
</reference>
<dbReference type="GeneID" id="16213921"/>
<name>R4JGD3_9CAUD</name>
<gene>
    <name evidence="1" type="primary">75</name>
    <name evidence="1" type="ORF">PBI_HINDER_75</name>
</gene>
<protein>
    <submittedName>
        <fullName evidence="1">Uncharacterized protein</fullName>
    </submittedName>
</protein>
<organism evidence="1 2">
    <name type="scientific">Mycobacterium phage HINdeR</name>
    <dbReference type="NCBI Taxonomy" id="1327770"/>
    <lineage>
        <taxon>Viruses</taxon>
        <taxon>Duplodnaviria</taxon>
        <taxon>Heunggongvirae</taxon>
        <taxon>Uroviricota</taxon>
        <taxon>Caudoviricetes</taxon>
        <taxon>Timshelvirus</taxon>
        <taxon>Timshelvirus HINdeR</taxon>
    </lineage>
</organism>
<evidence type="ECO:0000313" key="2">
    <source>
        <dbReference type="Proteomes" id="UP000013551"/>
    </source>
</evidence>
<dbReference type="RefSeq" id="YP_008051927.1">
    <property type="nucleotide sequence ID" value="NC_021308.1"/>
</dbReference>
<keyword evidence="2" id="KW-1185">Reference proteome</keyword>
<proteinExistence type="predicted"/>
<accession>R4JGD3</accession>
<dbReference type="OrthoDB" id="25019at10239"/>
<dbReference type="EMBL" id="KC661275">
    <property type="protein sequence ID" value="AGK87554.1"/>
    <property type="molecule type" value="Genomic_DNA"/>
</dbReference>
<evidence type="ECO:0000313" key="1">
    <source>
        <dbReference type="EMBL" id="AGK87554.1"/>
    </source>
</evidence>
<dbReference type="KEGG" id="vg:16213921"/>